<keyword evidence="7" id="KW-0547">Nucleotide-binding</keyword>
<dbReference type="GO" id="GO:0005789">
    <property type="term" value="C:endoplasmic reticulum membrane"/>
    <property type="evidence" value="ECO:0007669"/>
    <property type="project" value="UniProtKB-SubCell"/>
</dbReference>
<keyword evidence="6" id="KW-0519">Myristate</keyword>
<dbReference type="InterPro" id="IPR027417">
    <property type="entry name" value="P-loop_NTPase"/>
</dbReference>
<keyword evidence="9" id="KW-0813">Transport</keyword>
<keyword evidence="6" id="KW-0449">Lipoprotein</keyword>
<dbReference type="InterPro" id="IPR024156">
    <property type="entry name" value="Small_GTPase_ARF"/>
</dbReference>
<evidence type="ECO:0000313" key="15">
    <source>
        <dbReference type="EMBL" id="KAF5207226.1"/>
    </source>
</evidence>
<dbReference type="SUPFAM" id="SSF52540">
    <property type="entry name" value="P-loop containing nucleoside triphosphate hydrolases"/>
    <property type="match status" value="1"/>
</dbReference>
<evidence type="ECO:0000256" key="2">
    <source>
        <dbReference type="ARBA" id="ARBA00005619"/>
    </source>
</evidence>
<dbReference type="Pfam" id="PF09439">
    <property type="entry name" value="SRPRB"/>
    <property type="match status" value="1"/>
</dbReference>
<dbReference type="InterPro" id="IPR019009">
    <property type="entry name" value="SRP_receptor_beta_su"/>
</dbReference>
<evidence type="ECO:0000256" key="8">
    <source>
        <dbReference type="ARBA" id="ARBA00022824"/>
    </source>
</evidence>
<dbReference type="Proteomes" id="UP000554482">
    <property type="component" value="Unassembled WGS sequence"/>
</dbReference>
<evidence type="ECO:0000256" key="10">
    <source>
        <dbReference type="ARBA" id="ARBA00022989"/>
    </source>
</evidence>
<evidence type="ECO:0000256" key="11">
    <source>
        <dbReference type="ARBA" id="ARBA00023134"/>
    </source>
</evidence>
<dbReference type="Gene3D" id="3.40.50.300">
    <property type="entry name" value="P-loop containing nucleotide triphosphate hydrolases"/>
    <property type="match status" value="1"/>
</dbReference>
<keyword evidence="10 14" id="KW-1133">Transmembrane helix</keyword>
<evidence type="ECO:0000256" key="1">
    <source>
        <dbReference type="ARBA" id="ARBA00004389"/>
    </source>
</evidence>
<accession>A0A7J6XBQ5</accession>
<evidence type="ECO:0000256" key="12">
    <source>
        <dbReference type="ARBA" id="ARBA00023136"/>
    </source>
</evidence>
<dbReference type="AlphaFoldDB" id="A0A7J6XBQ5"/>
<evidence type="ECO:0000256" key="9">
    <source>
        <dbReference type="ARBA" id="ARBA00022892"/>
    </source>
</evidence>
<dbReference type="GO" id="GO:0016192">
    <property type="term" value="P:vesicle-mediated transport"/>
    <property type="evidence" value="ECO:0007669"/>
    <property type="project" value="UniProtKB-KW"/>
</dbReference>
<dbReference type="GO" id="GO:0005525">
    <property type="term" value="F:GTP binding"/>
    <property type="evidence" value="ECO:0007669"/>
    <property type="project" value="UniProtKB-KW"/>
</dbReference>
<evidence type="ECO:0000256" key="14">
    <source>
        <dbReference type="SAM" id="Phobius"/>
    </source>
</evidence>
<keyword evidence="13 15" id="KW-0675">Receptor</keyword>
<protein>
    <recommendedName>
        <fullName evidence="4">Signal recognition particle receptor subunit beta</fullName>
    </recommendedName>
</protein>
<comment type="caution">
    <text evidence="15">The sequence shown here is derived from an EMBL/GenBank/DDBJ whole genome shotgun (WGS) entry which is preliminary data.</text>
</comment>
<dbReference type="PANTHER" id="PTHR11711">
    <property type="entry name" value="ADP RIBOSYLATION FACTOR-RELATED"/>
    <property type="match status" value="1"/>
</dbReference>
<keyword evidence="12 14" id="KW-0472">Membrane</keyword>
<evidence type="ECO:0000256" key="13">
    <source>
        <dbReference type="ARBA" id="ARBA00023170"/>
    </source>
</evidence>
<comment type="subcellular location">
    <subcellularLocation>
        <location evidence="1">Endoplasmic reticulum membrane</location>
        <topology evidence="1">Single-pass membrane protein</topology>
    </subcellularLocation>
</comment>
<evidence type="ECO:0000256" key="4">
    <source>
        <dbReference type="ARBA" id="ARBA00020256"/>
    </source>
</evidence>
<organism evidence="15 16">
    <name type="scientific">Thalictrum thalictroides</name>
    <name type="common">Rue-anemone</name>
    <name type="synonym">Anemone thalictroides</name>
    <dbReference type="NCBI Taxonomy" id="46969"/>
    <lineage>
        <taxon>Eukaryota</taxon>
        <taxon>Viridiplantae</taxon>
        <taxon>Streptophyta</taxon>
        <taxon>Embryophyta</taxon>
        <taxon>Tracheophyta</taxon>
        <taxon>Spermatophyta</taxon>
        <taxon>Magnoliopsida</taxon>
        <taxon>Ranunculales</taxon>
        <taxon>Ranunculaceae</taxon>
        <taxon>Thalictroideae</taxon>
        <taxon>Thalictrum</taxon>
    </lineage>
</organism>
<keyword evidence="5 14" id="KW-0812">Transmembrane</keyword>
<reference evidence="15 16" key="1">
    <citation type="submission" date="2020-06" db="EMBL/GenBank/DDBJ databases">
        <title>Transcriptomic and genomic resources for Thalictrum thalictroides and T. hernandezii: Facilitating candidate gene discovery in an emerging model plant lineage.</title>
        <authorList>
            <person name="Arias T."/>
            <person name="Riano-Pachon D.M."/>
            <person name="Di Stilio V.S."/>
        </authorList>
    </citation>
    <scope>NUCLEOTIDE SEQUENCE [LARGE SCALE GENOMIC DNA]</scope>
    <source>
        <strain evidence="16">cv. WT478/WT964</strain>
        <tissue evidence="15">Leaves</tissue>
    </source>
</reference>
<evidence type="ECO:0000256" key="7">
    <source>
        <dbReference type="ARBA" id="ARBA00022741"/>
    </source>
</evidence>
<feature type="transmembrane region" description="Helical" evidence="14">
    <location>
        <begin position="30"/>
        <end position="50"/>
    </location>
</feature>
<evidence type="ECO:0000313" key="16">
    <source>
        <dbReference type="Proteomes" id="UP000554482"/>
    </source>
</evidence>
<keyword evidence="16" id="KW-1185">Reference proteome</keyword>
<comment type="similarity">
    <text evidence="2">Belongs to the SRP receptor beta subunit family.</text>
</comment>
<dbReference type="OrthoDB" id="41266at2759"/>
<sequence length="209" mass="23605">MEEWINELQKWLKQADQLIHLIGEVPTVQFYVAIGVLLLTSVLYLLVLVLKRTKSNTIVFAGLSGSGKTVIFYQLRDGSSHQGTVTSMDPNVDSFVLHSESDKVGEVNPVHVIDVPGHSRLRTKLDEYLPQAAGLVFVVDARDFLPNCRGAAEYLYYILTKASVVKKKIPMLILCNKTDKVTAHTKEFIRKLLEKEIDKLWTSIKNCYI</sequence>
<proteinExistence type="inferred from homology"/>
<keyword evidence="11" id="KW-0342">GTP-binding</keyword>
<gene>
    <name evidence="15" type="ORF">FRX31_003187</name>
</gene>
<evidence type="ECO:0000256" key="6">
    <source>
        <dbReference type="ARBA" id="ARBA00022707"/>
    </source>
</evidence>
<keyword evidence="8" id="KW-0256">Endoplasmic reticulum</keyword>
<evidence type="ECO:0000256" key="5">
    <source>
        <dbReference type="ARBA" id="ARBA00022692"/>
    </source>
</evidence>
<keyword evidence="9" id="KW-0931">ER-Golgi transport</keyword>
<comment type="similarity">
    <text evidence="3">Belongs to the small GTPase superfamily. Arf family.</text>
</comment>
<evidence type="ECO:0000256" key="3">
    <source>
        <dbReference type="ARBA" id="ARBA00010290"/>
    </source>
</evidence>
<name>A0A7J6XBQ5_THATH</name>
<dbReference type="EMBL" id="JABWDY010001681">
    <property type="protein sequence ID" value="KAF5207226.1"/>
    <property type="molecule type" value="Genomic_DNA"/>
</dbReference>
<dbReference type="CDD" id="cd04105">
    <property type="entry name" value="SR_beta"/>
    <property type="match status" value="1"/>
</dbReference>